<dbReference type="PANTHER" id="PTHR22754:SF32">
    <property type="entry name" value="DISCO-INTERACTING PROTEIN 2"/>
    <property type="match status" value="1"/>
</dbReference>
<evidence type="ECO:0000313" key="5">
    <source>
        <dbReference type="Proteomes" id="UP000031599"/>
    </source>
</evidence>
<evidence type="ECO:0000256" key="1">
    <source>
        <dbReference type="ARBA" id="ARBA00006432"/>
    </source>
</evidence>
<dbReference type="Gene3D" id="3.40.50.12780">
    <property type="entry name" value="N-terminal domain of ligase-like"/>
    <property type="match status" value="1"/>
</dbReference>
<dbReference type="EMBL" id="JMCC02000050">
    <property type="protein sequence ID" value="KIG15601.1"/>
    <property type="molecule type" value="Genomic_DNA"/>
</dbReference>
<dbReference type="PANTHER" id="PTHR22754">
    <property type="entry name" value="DISCO-INTERACTING PROTEIN 2 DIP2 -RELATED"/>
    <property type="match status" value="1"/>
</dbReference>
<protein>
    <submittedName>
        <fullName evidence="4">Pyoverdine chromophore synthetase PvdL</fullName>
    </submittedName>
</protein>
<dbReference type="Gene3D" id="3.30.300.30">
    <property type="match status" value="1"/>
</dbReference>
<evidence type="ECO:0000313" key="4">
    <source>
        <dbReference type="EMBL" id="KIG15601.1"/>
    </source>
</evidence>
<dbReference type="SUPFAM" id="SSF56801">
    <property type="entry name" value="Acetyl-CoA synthetase-like"/>
    <property type="match status" value="1"/>
</dbReference>
<evidence type="ECO:0000256" key="2">
    <source>
        <dbReference type="SAM" id="MobiDB-lite"/>
    </source>
</evidence>
<gene>
    <name evidence="4" type="ORF">DB30_05475</name>
</gene>
<dbReference type="RefSeq" id="WP_052551411.1">
    <property type="nucleotide sequence ID" value="NZ_JMCC02000050.1"/>
</dbReference>
<comment type="similarity">
    <text evidence="1">Belongs to the ATP-dependent AMP-binding enzyme family.</text>
</comment>
<name>A0A0C2CX48_9BACT</name>
<feature type="region of interest" description="Disordered" evidence="2">
    <location>
        <begin position="153"/>
        <end position="176"/>
    </location>
</feature>
<dbReference type="AlphaFoldDB" id="A0A0C2CX48"/>
<evidence type="ECO:0000259" key="3">
    <source>
        <dbReference type="Pfam" id="PF00501"/>
    </source>
</evidence>
<proteinExistence type="inferred from homology"/>
<dbReference type="InterPro" id="IPR042099">
    <property type="entry name" value="ANL_N_sf"/>
</dbReference>
<dbReference type="InterPro" id="IPR045851">
    <property type="entry name" value="AMP-bd_C_sf"/>
</dbReference>
<dbReference type="Proteomes" id="UP000031599">
    <property type="component" value="Unassembled WGS sequence"/>
</dbReference>
<reference evidence="4 5" key="1">
    <citation type="submission" date="2014-12" db="EMBL/GenBank/DDBJ databases">
        <title>Genome assembly of Enhygromyxa salina DSM 15201.</title>
        <authorList>
            <person name="Sharma G."/>
            <person name="Subramanian S."/>
        </authorList>
    </citation>
    <scope>NUCLEOTIDE SEQUENCE [LARGE SCALE GENOMIC DNA]</scope>
    <source>
        <strain evidence="4 5">DSM 15201</strain>
    </source>
</reference>
<comment type="caution">
    <text evidence="4">The sequence shown here is derived from an EMBL/GenBank/DDBJ whole genome shotgun (WGS) entry which is preliminary data.</text>
</comment>
<dbReference type="Pfam" id="PF00501">
    <property type="entry name" value="AMP-binding"/>
    <property type="match status" value="1"/>
</dbReference>
<dbReference type="InterPro" id="IPR000873">
    <property type="entry name" value="AMP-dep_synth/lig_dom"/>
</dbReference>
<sequence>MAETVLFVCGGGRDAATVLELDAGELERGYVRPLEAGDVSTQRRVLIGCGRPDAAAGVSIEVVDRQTRRRCPAGVVGELWLSSPSNAEGYWSGTEADNADRFRAQLVDAPERAFLRTGDLGFLHDGDLFLCGRAKHVLIVGGRNVHAHDLEQSLEQAHPNRRPHSRASLSESGREVVTRAWPKAQLGA</sequence>
<organism evidence="4 5">
    <name type="scientific">Enhygromyxa salina</name>
    <dbReference type="NCBI Taxonomy" id="215803"/>
    <lineage>
        <taxon>Bacteria</taxon>
        <taxon>Pseudomonadati</taxon>
        <taxon>Myxococcota</taxon>
        <taxon>Polyangia</taxon>
        <taxon>Nannocystales</taxon>
        <taxon>Nannocystaceae</taxon>
        <taxon>Enhygromyxa</taxon>
    </lineage>
</organism>
<feature type="domain" description="AMP-dependent synthetase/ligase" evidence="3">
    <location>
        <begin position="45"/>
        <end position="91"/>
    </location>
</feature>
<accession>A0A0C2CX48</accession>